<dbReference type="InterPro" id="IPR016712">
    <property type="entry name" value="Rbsml_bS1m-like"/>
</dbReference>
<name>A0A0D2HQ44_CLAB1</name>
<organism evidence="2 3">
    <name type="scientific">Cladophialophora bantiana (strain ATCC 10958 / CBS 173.52 / CDC B-1940 / NIH 8579)</name>
    <name type="common">Xylohypha bantiana</name>
    <dbReference type="NCBI Taxonomy" id="1442370"/>
    <lineage>
        <taxon>Eukaryota</taxon>
        <taxon>Fungi</taxon>
        <taxon>Dikarya</taxon>
        <taxon>Ascomycota</taxon>
        <taxon>Pezizomycotina</taxon>
        <taxon>Eurotiomycetes</taxon>
        <taxon>Chaetothyriomycetidae</taxon>
        <taxon>Chaetothyriales</taxon>
        <taxon>Herpotrichiellaceae</taxon>
        <taxon>Cladophialophora</taxon>
    </lineage>
</organism>
<dbReference type="GO" id="GO:0005763">
    <property type="term" value="C:mitochondrial small ribosomal subunit"/>
    <property type="evidence" value="ECO:0007669"/>
    <property type="project" value="TreeGrafter"/>
</dbReference>
<feature type="compositionally biased region" description="Low complexity" evidence="1">
    <location>
        <begin position="201"/>
        <end position="214"/>
    </location>
</feature>
<dbReference type="PANTHER" id="PTHR28058:SF1">
    <property type="entry name" value="SMALL RIBOSOMAL SUBUNIT PROTEIN BS1M"/>
    <property type="match status" value="1"/>
</dbReference>
<evidence type="ECO:0000313" key="2">
    <source>
        <dbReference type="EMBL" id="KIW95538.1"/>
    </source>
</evidence>
<dbReference type="GO" id="GO:0003735">
    <property type="term" value="F:structural constituent of ribosome"/>
    <property type="evidence" value="ECO:0007669"/>
    <property type="project" value="TreeGrafter"/>
</dbReference>
<dbReference type="RefSeq" id="XP_016622207.1">
    <property type="nucleotide sequence ID" value="XM_016761869.1"/>
</dbReference>
<gene>
    <name evidence="2" type="ORF">Z519_04123</name>
</gene>
<dbReference type="AlphaFoldDB" id="A0A0D2HQ44"/>
<feature type="region of interest" description="Disordered" evidence="1">
    <location>
        <begin position="467"/>
        <end position="516"/>
    </location>
</feature>
<dbReference type="Proteomes" id="UP000053789">
    <property type="component" value="Unassembled WGS sequence"/>
</dbReference>
<dbReference type="HOGENOM" id="CLU_024465_0_0_1"/>
<dbReference type="GeneID" id="27697051"/>
<protein>
    <submittedName>
        <fullName evidence="2">Uncharacterized protein</fullName>
    </submittedName>
</protein>
<dbReference type="PANTHER" id="PTHR28058">
    <property type="entry name" value="37S RIBOSOMAL PROTEIN MRP51, MITOCHONDRIAL"/>
    <property type="match status" value="1"/>
</dbReference>
<feature type="compositionally biased region" description="Polar residues" evidence="1">
    <location>
        <begin position="480"/>
        <end position="490"/>
    </location>
</feature>
<dbReference type="Pfam" id="PF11709">
    <property type="entry name" value="Mit_ribos_Mrp51"/>
    <property type="match status" value="1"/>
</dbReference>
<evidence type="ECO:0000313" key="3">
    <source>
        <dbReference type="Proteomes" id="UP000053789"/>
    </source>
</evidence>
<sequence length="531" mass="58561">MTAARLSPAANLLRNSRLFAIPAAVSLPAVEPSSEPISYSDSATTPYPTRAALETPLTSLNQGDWGLKRPLPIKTTTKSGTPLVRFQRGIDTPEHVVDFESAADHVLTLRKYQELNLRVVLPAPRDRKSTLNPQRTSAFDPEVDHTTDQPPPVLNGNASTSWLDESVSERAKRMPQHLKDALEKIRKERADATNPGVEVLPTQPQPTTSAAPQSMPTTRRWRYSGPYLAGLNGLEFDRFLKGITREKRAAFRELVKTHLAEQRAQDQRLKALEEGQADAAPEPPSEITDQDVTEHLRYLRSEPGKFGPLIAEFFDLADGPKPSSNTTDPWSYGRDTVSADLYKESGPPRTHPSAGLSYIKTEVFASNDAVTGPRGTRAPVAARLLRSIQSTHNKHIPFVGVAGFVVPQPTNPGISEQNWKWAPVKDGPKLVVTPTAANISQTGKVEIQTRMQPDWVVEDDVPVNVADRRSPKNMSAPMRTLSSQLPTLTSFGRKEPPVRRPRPAPEPSQNIDEEIGLLLRANSKYKQSKLT</sequence>
<dbReference type="EMBL" id="KN846984">
    <property type="protein sequence ID" value="KIW95538.1"/>
    <property type="molecule type" value="Genomic_DNA"/>
</dbReference>
<proteinExistence type="predicted"/>
<evidence type="ECO:0000256" key="1">
    <source>
        <dbReference type="SAM" id="MobiDB-lite"/>
    </source>
</evidence>
<feature type="region of interest" description="Disordered" evidence="1">
    <location>
        <begin position="126"/>
        <end position="159"/>
    </location>
</feature>
<dbReference type="GO" id="GO:0070124">
    <property type="term" value="P:mitochondrial translational initiation"/>
    <property type="evidence" value="ECO:0007669"/>
    <property type="project" value="TreeGrafter"/>
</dbReference>
<feature type="region of interest" description="Disordered" evidence="1">
    <location>
        <begin position="192"/>
        <end position="218"/>
    </location>
</feature>
<reference evidence="2" key="1">
    <citation type="submission" date="2015-01" db="EMBL/GenBank/DDBJ databases">
        <title>The Genome Sequence of Cladophialophora bantiana CBS 173.52.</title>
        <authorList>
            <consortium name="The Broad Institute Genomics Platform"/>
            <person name="Cuomo C."/>
            <person name="de Hoog S."/>
            <person name="Gorbushina A."/>
            <person name="Stielow B."/>
            <person name="Teixiera M."/>
            <person name="Abouelleil A."/>
            <person name="Chapman S.B."/>
            <person name="Priest M."/>
            <person name="Young S.K."/>
            <person name="Wortman J."/>
            <person name="Nusbaum C."/>
            <person name="Birren B."/>
        </authorList>
    </citation>
    <scope>NUCLEOTIDE SEQUENCE [LARGE SCALE GENOMIC DNA]</scope>
    <source>
        <strain evidence="2">CBS 173.52</strain>
    </source>
</reference>
<dbReference type="OrthoDB" id="2735536at2759"/>
<dbReference type="VEuPathDB" id="FungiDB:Z519_04123"/>
<keyword evidence="3" id="KW-1185">Reference proteome</keyword>
<accession>A0A0D2HQ44</accession>